<evidence type="ECO:0000313" key="10">
    <source>
        <dbReference type="EMBL" id="GGO43872.1"/>
    </source>
</evidence>
<keyword evidence="10" id="KW-0670">Pyruvate</keyword>
<dbReference type="CDD" id="cd06849">
    <property type="entry name" value="lipoyl_domain"/>
    <property type="match status" value="1"/>
</dbReference>
<feature type="domain" description="Peripheral subunit-binding (PSBD)" evidence="9">
    <location>
        <begin position="216"/>
        <end position="253"/>
    </location>
</feature>
<evidence type="ECO:0000256" key="6">
    <source>
        <dbReference type="RuleBase" id="RU003423"/>
    </source>
</evidence>
<accession>A0ABQ2LX14</accession>
<dbReference type="InterPro" id="IPR011053">
    <property type="entry name" value="Single_hybrid_motif"/>
</dbReference>
<dbReference type="SUPFAM" id="SSF52777">
    <property type="entry name" value="CoA-dependent acyltransferases"/>
    <property type="match status" value="1"/>
</dbReference>
<dbReference type="Proteomes" id="UP000642509">
    <property type="component" value="Unassembled WGS sequence"/>
</dbReference>
<dbReference type="SUPFAM" id="SSF51230">
    <property type="entry name" value="Single hybrid motif"/>
    <property type="match status" value="1"/>
</dbReference>
<comment type="similarity">
    <text evidence="2 6">Belongs to the 2-oxoacid dehydrogenase family.</text>
</comment>
<evidence type="ECO:0000256" key="4">
    <source>
        <dbReference type="ARBA" id="ARBA00022823"/>
    </source>
</evidence>
<sequence length="529" mass="54415">MTIRTFLLPDLGEGLTEADIIRWLVAAGDTVAVDQPIVEVETAKSLVEVPSPFSGTVATLHAEAGTTLDVGRPLVSVEDGVVSGDTGSNDDGSDSSAGSAGAPALAEGAQSYRDEEHAGVRPEAAAASRQAPGVEDTVRPVARGASDGAAEADSEDDAGSGNVLIGYGTPGGAATGRTRRRKAAAPSPVVESKTHASPAAGPPTESPDPSRPAPRVVNPLVRRLAREHGVDLTAVQGTGPGGLIMRADVLAGTGAETAASAFSASTETTGAEPAAAGEGSWAPEPTDELDPRTGLGVAGVEQVSGVRKVTAAAMTRSRREIPEATIWVDVDVTPLLELRASLKARGDQEVPGLLAFASRFALAGLARYPELAQRFEEDGAGGHRIVSFDGINLGFAVQTERGLVVPAIRGAHAMTARQLNAELRRLTELARSGRGTPKDLSGGTFTINNYGVFGTDGSAAIINHPEVAILGMGRIIDRAWVVDGELAVRKVMQLSLVFDHRICDGGTAGGFLRFVADCFENPVGVLADL</sequence>
<dbReference type="Gene3D" id="4.10.320.10">
    <property type="entry name" value="E3-binding domain"/>
    <property type="match status" value="1"/>
</dbReference>
<evidence type="ECO:0000259" key="8">
    <source>
        <dbReference type="PROSITE" id="PS50968"/>
    </source>
</evidence>
<comment type="cofactor">
    <cofactor evidence="1 6">
        <name>(R)-lipoate</name>
        <dbReference type="ChEBI" id="CHEBI:83088"/>
    </cofactor>
</comment>
<feature type="compositionally biased region" description="Low complexity" evidence="7">
    <location>
        <begin position="83"/>
        <end position="109"/>
    </location>
</feature>
<dbReference type="PROSITE" id="PS50968">
    <property type="entry name" value="BIOTINYL_LIPOYL"/>
    <property type="match status" value="1"/>
</dbReference>
<dbReference type="PANTHER" id="PTHR43178">
    <property type="entry name" value="DIHYDROLIPOAMIDE ACETYLTRANSFERASE COMPONENT OF PYRUVATE DEHYDROGENASE COMPLEX"/>
    <property type="match status" value="1"/>
</dbReference>
<name>A0ABQ2LX14_9MICC</name>
<proteinExistence type="inferred from homology"/>
<dbReference type="PROSITE" id="PS51826">
    <property type="entry name" value="PSBD"/>
    <property type="match status" value="1"/>
</dbReference>
<dbReference type="RefSeq" id="WP_188805374.1">
    <property type="nucleotide sequence ID" value="NZ_BAAAOU010000004.1"/>
</dbReference>
<dbReference type="InterPro" id="IPR050743">
    <property type="entry name" value="2-oxoacid_DH_E2_comp"/>
</dbReference>
<dbReference type="InterPro" id="IPR036625">
    <property type="entry name" value="E3-bd_dom_sf"/>
</dbReference>
<comment type="caution">
    <text evidence="10">The sequence shown here is derived from an EMBL/GenBank/DDBJ whole genome shotgun (WGS) entry which is preliminary data.</text>
</comment>
<keyword evidence="4 6" id="KW-0450">Lipoyl</keyword>
<evidence type="ECO:0000256" key="5">
    <source>
        <dbReference type="ARBA" id="ARBA00023315"/>
    </source>
</evidence>
<dbReference type="SUPFAM" id="SSF47005">
    <property type="entry name" value="Peripheral subunit-binding domain of 2-oxo acid dehydrogenase complex"/>
    <property type="match status" value="1"/>
</dbReference>
<dbReference type="Pfam" id="PF00364">
    <property type="entry name" value="Biotin_lipoyl"/>
    <property type="match status" value="1"/>
</dbReference>
<evidence type="ECO:0000259" key="9">
    <source>
        <dbReference type="PROSITE" id="PS51826"/>
    </source>
</evidence>
<dbReference type="InterPro" id="IPR023213">
    <property type="entry name" value="CAT-like_dom_sf"/>
</dbReference>
<feature type="compositionally biased region" description="Low complexity" evidence="7">
    <location>
        <begin position="260"/>
        <end position="284"/>
    </location>
</feature>
<keyword evidence="11" id="KW-1185">Reference proteome</keyword>
<dbReference type="Gene3D" id="3.30.559.10">
    <property type="entry name" value="Chloramphenicol acetyltransferase-like domain"/>
    <property type="match status" value="1"/>
</dbReference>
<dbReference type="InterPro" id="IPR000089">
    <property type="entry name" value="Biotin_lipoyl"/>
</dbReference>
<evidence type="ECO:0000256" key="7">
    <source>
        <dbReference type="SAM" id="MobiDB-lite"/>
    </source>
</evidence>
<dbReference type="EC" id="2.3.1.-" evidence="6"/>
<dbReference type="Pfam" id="PF02817">
    <property type="entry name" value="E3_binding"/>
    <property type="match status" value="1"/>
</dbReference>
<dbReference type="EMBL" id="BMLQ01000003">
    <property type="protein sequence ID" value="GGO43872.1"/>
    <property type="molecule type" value="Genomic_DNA"/>
</dbReference>
<feature type="region of interest" description="Disordered" evidence="7">
    <location>
        <begin position="260"/>
        <end position="288"/>
    </location>
</feature>
<evidence type="ECO:0000256" key="3">
    <source>
        <dbReference type="ARBA" id="ARBA00022679"/>
    </source>
</evidence>
<keyword evidence="3 6" id="KW-0808">Transferase</keyword>
<evidence type="ECO:0000313" key="11">
    <source>
        <dbReference type="Proteomes" id="UP000642509"/>
    </source>
</evidence>
<dbReference type="InterPro" id="IPR001078">
    <property type="entry name" value="2-oxoacid_DH_actylTfrase"/>
</dbReference>
<feature type="domain" description="Lipoyl-binding" evidence="8">
    <location>
        <begin position="3"/>
        <end position="78"/>
    </location>
</feature>
<evidence type="ECO:0000256" key="2">
    <source>
        <dbReference type="ARBA" id="ARBA00007317"/>
    </source>
</evidence>
<feature type="region of interest" description="Disordered" evidence="7">
    <location>
        <begin position="78"/>
        <end position="215"/>
    </location>
</feature>
<evidence type="ECO:0000256" key="1">
    <source>
        <dbReference type="ARBA" id="ARBA00001938"/>
    </source>
</evidence>
<dbReference type="PANTHER" id="PTHR43178:SF5">
    <property type="entry name" value="LIPOAMIDE ACYLTRANSFERASE COMPONENT OF BRANCHED-CHAIN ALPHA-KETO ACID DEHYDROGENASE COMPLEX, MITOCHONDRIAL"/>
    <property type="match status" value="1"/>
</dbReference>
<gene>
    <name evidence="10" type="ORF">GCM10010977_13020</name>
</gene>
<dbReference type="Gene3D" id="2.40.50.100">
    <property type="match status" value="1"/>
</dbReference>
<dbReference type="Pfam" id="PF00198">
    <property type="entry name" value="2-oxoacid_dh"/>
    <property type="match status" value="1"/>
</dbReference>
<protein>
    <recommendedName>
        <fullName evidence="6">Dihydrolipoamide acetyltransferase component of pyruvate dehydrogenase complex</fullName>
        <ecNumber evidence="6">2.3.1.-</ecNumber>
    </recommendedName>
</protein>
<keyword evidence="5 6" id="KW-0012">Acyltransferase</keyword>
<feature type="compositionally biased region" description="Pro residues" evidence="7">
    <location>
        <begin position="200"/>
        <end position="212"/>
    </location>
</feature>
<reference evidence="11" key="1">
    <citation type="journal article" date="2019" name="Int. J. Syst. Evol. Microbiol.">
        <title>The Global Catalogue of Microorganisms (GCM) 10K type strain sequencing project: providing services to taxonomists for standard genome sequencing and annotation.</title>
        <authorList>
            <consortium name="The Broad Institute Genomics Platform"/>
            <consortium name="The Broad Institute Genome Sequencing Center for Infectious Disease"/>
            <person name="Wu L."/>
            <person name="Ma J."/>
        </authorList>
    </citation>
    <scope>NUCLEOTIDE SEQUENCE [LARGE SCALE GENOMIC DNA]</scope>
    <source>
        <strain evidence="11">CGMCC 1.7064</strain>
    </source>
</reference>
<dbReference type="InterPro" id="IPR004167">
    <property type="entry name" value="PSBD"/>
</dbReference>
<organism evidence="10 11">
    <name type="scientific">Citricoccus zhacaiensis</name>
    <dbReference type="NCBI Taxonomy" id="489142"/>
    <lineage>
        <taxon>Bacteria</taxon>
        <taxon>Bacillati</taxon>
        <taxon>Actinomycetota</taxon>
        <taxon>Actinomycetes</taxon>
        <taxon>Micrococcales</taxon>
        <taxon>Micrococcaceae</taxon>
        <taxon>Citricoccus</taxon>
    </lineage>
</organism>